<dbReference type="SUPFAM" id="SSF57667">
    <property type="entry name" value="beta-beta-alpha zinc fingers"/>
    <property type="match status" value="1"/>
</dbReference>
<sequence length="491" mass="55716">MAPREGNGSATGALLVKRKAEEYHAAPEKRLRSDDEKTFNNLDPDSAYATDDEANGSFTATTPLDSARSTPSSSSESDSEPVDISNKFPCTWPNCNRKFRKPCYLKDHILKHKNIRHFKCVVEDCDEAFFRRSHLLRHHLYKHSSERKLVCTWPECNRTFVDPIKLNAHINAHEKKFLLTCSGFPPCQETFRKKETLEAHIAKVHLNVLPFACEYEHPNTGEKCGQRFARPAHLKSHHVRIHEKDSRGKKPTIQHECEPCSLEISSASELKYHNTIHHGPPASERKNYSCPHKGCKHSYTANKNLLAHLRVKHAGDSFKFVCGETVIKNLSIPADTERNIDLTAWDTAQGCGKFCSYKEALKNHIRMEHFGLPSMWAAKQSDDDVNSDTTTPNRKKKRGGGGNGKIKEVDLIQQLTRKKTDYDDGRDLKCPVPGCWRKFYREYDVQVHLKAKRPTGHGLDDQEMDALLKSINAALNAPATSNQEQLSLKEE</sequence>
<proteinExistence type="predicted"/>
<dbReference type="GO" id="GO:0008270">
    <property type="term" value="F:zinc ion binding"/>
    <property type="evidence" value="ECO:0007669"/>
    <property type="project" value="UniProtKB-KW"/>
</dbReference>
<keyword evidence="5" id="KW-1185">Reference proteome</keyword>
<dbReference type="InterPro" id="IPR051061">
    <property type="entry name" value="Zinc_finger_trans_reg"/>
</dbReference>
<name>A0A6G1HFR4_9PEZI</name>
<feature type="compositionally biased region" description="Basic and acidic residues" evidence="2">
    <location>
        <begin position="18"/>
        <end position="38"/>
    </location>
</feature>
<evidence type="ECO:0000313" key="4">
    <source>
        <dbReference type="EMBL" id="KAF1991907.1"/>
    </source>
</evidence>
<feature type="region of interest" description="Disordered" evidence="2">
    <location>
        <begin position="381"/>
        <end position="406"/>
    </location>
</feature>
<feature type="domain" description="C2H2-type" evidence="3">
    <location>
        <begin position="88"/>
        <end position="117"/>
    </location>
</feature>
<feature type="domain" description="C2H2-type" evidence="3">
    <location>
        <begin position="288"/>
        <end position="318"/>
    </location>
</feature>
<dbReference type="InterPro" id="IPR013087">
    <property type="entry name" value="Znf_C2H2_type"/>
</dbReference>
<dbReference type="InterPro" id="IPR036236">
    <property type="entry name" value="Znf_C2H2_sf"/>
</dbReference>
<dbReference type="PANTHER" id="PTHR46179">
    <property type="entry name" value="ZINC FINGER PROTEIN"/>
    <property type="match status" value="1"/>
</dbReference>
<feature type="domain" description="C2H2-type" evidence="3">
    <location>
        <begin position="179"/>
        <end position="210"/>
    </location>
</feature>
<dbReference type="OrthoDB" id="4748970at2759"/>
<gene>
    <name evidence="4" type="ORF">K402DRAFT_367335</name>
</gene>
<feature type="domain" description="C2H2-type" evidence="3">
    <location>
        <begin position="118"/>
        <end position="148"/>
    </location>
</feature>
<protein>
    <recommendedName>
        <fullName evidence="3">C2H2-type domain-containing protein</fullName>
    </recommendedName>
</protein>
<dbReference type="GO" id="GO:0005634">
    <property type="term" value="C:nucleus"/>
    <property type="evidence" value="ECO:0007669"/>
    <property type="project" value="TreeGrafter"/>
</dbReference>
<feature type="region of interest" description="Disordered" evidence="2">
    <location>
        <begin position="1"/>
        <end position="83"/>
    </location>
</feature>
<feature type="domain" description="C2H2-type" evidence="3">
    <location>
        <begin position="255"/>
        <end position="282"/>
    </location>
</feature>
<evidence type="ECO:0000256" key="1">
    <source>
        <dbReference type="PROSITE-ProRule" id="PRU00042"/>
    </source>
</evidence>
<dbReference type="Pfam" id="PF00096">
    <property type="entry name" value="zf-C2H2"/>
    <property type="match status" value="1"/>
</dbReference>
<dbReference type="PANTHER" id="PTHR46179:SF20">
    <property type="entry name" value="TRANSCRIPTION FACTOR 3A PROTEIN-RELATED"/>
    <property type="match status" value="1"/>
</dbReference>
<dbReference type="Gene3D" id="3.30.160.60">
    <property type="entry name" value="Classic Zinc Finger"/>
    <property type="match status" value="5"/>
</dbReference>
<dbReference type="PROSITE" id="PS00028">
    <property type="entry name" value="ZINC_FINGER_C2H2_1"/>
    <property type="match status" value="5"/>
</dbReference>
<dbReference type="PROSITE" id="PS50157">
    <property type="entry name" value="ZINC_FINGER_C2H2_2"/>
    <property type="match status" value="7"/>
</dbReference>
<dbReference type="EMBL" id="ML977138">
    <property type="protein sequence ID" value="KAF1991907.1"/>
    <property type="molecule type" value="Genomic_DNA"/>
</dbReference>
<keyword evidence="1" id="KW-0862">Zinc</keyword>
<feature type="domain" description="C2H2-type" evidence="3">
    <location>
        <begin position="149"/>
        <end position="173"/>
    </location>
</feature>
<evidence type="ECO:0000259" key="3">
    <source>
        <dbReference type="PROSITE" id="PS50157"/>
    </source>
</evidence>
<organism evidence="4 5">
    <name type="scientific">Aulographum hederae CBS 113979</name>
    <dbReference type="NCBI Taxonomy" id="1176131"/>
    <lineage>
        <taxon>Eukaryota</taxon>
        <taxon>Fungi</taxon>
        <taxon>Dikarya</taxon>
        <taxon>Ascomycota</taxon>
        <taxon>Pezizomycotina</taxon>
        <taxon>Dothideomycetes</taxon>
        <taxon>Pleosporomycetidae</taxon>
        <taxon>Aulographales</taxon>
        <taxon>Aulographaceae</taxon>
    </lineage>
</organism>
<evidence type="ECO:0000313" key="5">
    <source>
        <dbReference type="Proteomes" id="UP000800041"/>
    </source>
</evidence>
<evidence type="ECO:0000256" key="2">
    <source>
        <dbReference type="SAM" id="MobiDB-lite"/>
    </source>
</evidence>
<reference evidence="4" key="1">
    <citation type="journal article" date="2020" name="Stud. Mycol.">
        <title>101 Dothideomycetes genomes: a test case for predicting lifestyles and emergence of pathogens.</title>
        <authorList>
            <person name="Haridas S."/>
            <person name="Albert R."/>
            <person name="Binder M."/>
            <person name="Bloem J."/>
            <person name="Labutti K."/>
            <person name="Salamov A."/>
            <person name="Andreopoulos B."/>
            <person name="Baker S."/>
            <person name="Barry K."/>
            <person name="Bills G."/>
            <person name="Bluhm B."/>
            <person name="Cannon C."/>
            <person name="Castanera R."/>
            <person name="Culley D."/>
            <person name="Daum C."/>
            <person name="Ezra D."/>
            <person name="Gonzalez J."/>
            <person name="Henrissat B."/>
            <person name="Kuo A."/>
            <person name="Liang C."/>
            <person name="Lipzen A."/>
            <person name="Lutzoni F."/>
            <person name="Magnuson J."/>
            <person name="Mondo S."/>
            <person name="Nolan M."/>
            <person name="Ohm R."/>
            <person name="Pangilinan J."/>
            <person name="Park H.-J."/>
            <person name="Ramirez L."/>
            <person name="Alfaro M."/>
            <person name="Sun H."/>
            <person name="Tritt A."/>
            <person name="Yoshinaga Y."/>
            <person name="Zwiers L.-H."/>
            <person name="Turgeon B."/>
            <person name="Goodwin S."/>
            <person name="Spatafora J."/>
            <person name="Crous P."/>
            <person name="Grigoriev I."/>
        </authorList>
    </citation>
    <scope>NUCLEOTIDE SEQUENCE</scope>
    <source>
        <strain evidence="4">CBS 113979</strain>
    </source>
</reference>
<feature type="domain" description="C2H2-type" evidence="3">
    <location>
        <begin position="211"/>
        <end position="247"/>
    </location>
</feature>
<accession>A0A6G1HFR4</accession>
<feature type="compositionally biased region" description="Low complexity" evidence="2">
    <location>
        <begin position="63"/>
        <end position="76"/>
    </location>
</feature>
<keyword evidence="1" id="KW-0479">Metal-binding</keyword>
<keyword evidence="1" id="KW-0863">Zinc-finger</keyword>
<dbReference type="AlphaFoldDB" id="A0A6G1HFR4"/>
<dbReference type="SMART" id="SM00355">
    <property type="entry name" value="ZnF_C2H2"/>
    <property type="match status" value="9"/>
</dbReference>
<dbReference type="Proteomes" id="UP000800041">
    <property type="component" value="Unassembled WGS sequence"/>
</dbReference>